<dbReference type="PANTHER" id="PTHR43294">
    <property type="entry name" value="SODIUM/POTASSIUM-TRANSPORTING ATPASE SUBUNIT ALPHA"/>
    <property type="match status" value="1"/>
</dbReference>
<keyword evidence="14" id="KW-1185">Reference proteome</keyword>
<dbReference type="GO" id="GO:1902600">
    <property type="term" value="P:proton transmembrane transport"/>
    <property type="evidence" value="ECO:0007669"/>
    <property type="project" value="TreeGrafter"/>
</dbReference>
<dbReference type="InterPro" id="IPR023298">
    <property type="entry name" value="ATPase_P-typ_TM_dom_sf"/>
</dbReference>
<feature type="transmembrane region" description="Helical" evidence="11">
    <location>
        <begin position="741"/>
        <end position="762"/>
    </location>
</feature>
<dbReference type="GO" id="GO:0005886">
    <property type="term" value="C:plasma membrane"/>
    <property type="evidence" value="ECO:0007669"/>
    <property type="project" value="UniProtKB-SubCell"/>
</dbReference>
<keyword evidence="3" id="KW-1003">Cell membrane</keyword>
<proteinExistence type="inferred from homology"/>
<dbReference type="Pfam" id="PF00689">
    <property type="entry name" value="Cation_ATPase_C"/>
    <property type="match status" value="1"/>
</dbReference>
<dbReference type="GO" id="GO:0046872">
    <property type="term" value="F:metal ion binding"/>
    <property type="evidence" value="ECO:0007669"/>
    <property type="project" value="UniProtKB-KW"/>
</dbReference>
<dbReference type="InterPro" id="IPR023214">
    <property type="entry name" value="HAD_sf"/>
</dbReference>
<evidence type="ECO:0000313" key="13">
    <source>
        <dbReference type="EMBL" id="SFG24571.1"/>
    </source>
</evidence>
<dbReference type="GO" id="GO:0016887">
    <property type="term" value="F:ATP hydrolysis activity"/>
    <property type="evidence" value="ECO:0007669"/>
    <property type="project" value="InterPro"/>
</dbReference>
<dbReference type="NCBIfam" id="TIGR01494">
    <property type="entry name" value="ATPase_P-type"/>
    <property type="match status" value="2"/>
</dbReference>
<dbReference type="GO" id="GO:1990573">
    <property type="term" value="P:potassium ion import across plasma membrane"/>
    <property type="evidence" value="ECO:0007669"/>
    <property type="project" value="TreeGrafter"/>
</dbReference>
<dbReference type="InterPro" id="IPR036412">
    <property type="entry name" value="HAD-like_sf"/>
</dbReference>
<dbReference type="RefSeq" id="WP_090726712.1">
    <property type="nucleotide sequence ID" value="NZ_FOOU01000004.1"/>
</dbReference>
<feature type="domain" description="Cation-transporting P-type ATPase N-terminal" evidence="12">
    <location>
        <begin position="5"/>
        <end position="78"/>
    </location>
</feature>
<dbReference type="InterPro" id="IPR001757">
    <property type="entry name" value="P_typ_ATPase"/>
</dbReference>
<dbReference type="SUPFAM" id="SSF81660">
    <property type="entry name" value="Metal cation-transporting ATPase, ATP-binding domain N"/>
    <property type="match status" value="1"/>
</dbReference>
<sequence length="870" mass="93738">MRTLEYCHKTSAETLQLLEAKTRGLSSEQAATKLNTVGENALPEAQRRSLFTLIIKQFNDFMILILLAAAAISGFIGDVQDTIAILVIVCLNAIIGAVQAFKAERAVAALKKMAASKAKVIRDGAIRQIDAAELVPGDIVILEAGNIVPADLRLLEAEGLQIDESTLTGESVPAAKQPLELADKNHTLGDCSNIAFKSTVTTRGRGNGVVVTTGINTEIGQIATILHTDKDVQTPLQKRLSLFGRHLALAILAICAIIFIAGMLQGQPIFSMLLTSISLAVAAMPEALPAVVTISLAFGARKLIQHHALVRNLPAVETLGSVTFICTDKTGTLTQNQMTAESFVGANLAPVFSSDSALQQVLGQALALSNDIIINTDTPAGEPTELALFNAALAFGFDKKQLEASMPRLAELAFDSERKQMTTLHQGTEGVVAFVKGAPEKVLQQCTHALGEQGVVEDNFQPDTMLNTAEELASQGYRVIAFAQRTFDHLPATIDHNIEQQLCFLGLVTLIDPPREEARAAVDDCKSAGITPVMITGDHPGTAMAIATRLGINNPTSTVMTGQALEALSQEDFLRLVETTTVYARVSPQQKLRIVEALQYKKQFVAMTGDGVNDAPALKRANIGIAMGGKGTDVAREAADMVLLDNNFASIVLAIKAGRRIFDNIRKFIKYTMSSNAGEIWTLFLAPFMGLPIPLLPIHILWINLVTDGLPGLAYTAEPAEKGVMQRPPRPTDENIFAHGMWQYIIWTGLLIGGISIAAQAWSIAQGQAYWQTIVFTVLTLSQLFHSLAVRSETTSLLSLGLFSNKPMLLAIGLTILAQMAVIYVPAFNSVFHTQPLPLFDLIACFAISMLVLVAVELQKLFLRRKNAQI</sequence>
<dbReference type="SMART" id="SM00831">
    <property type="entry name" value="Cation_ATPase_N"/>
    <property type="match status" value="1"/>
</dbReference>
<evidence type="ECO:0000256" key="3">
    <source>
        <dbReference type="ARBA" id="ARBA00022475"/>
    </source>
</evidence>
<evidence type="ECO:0000256" key="2">
    <source>
        <dbReference type="ARBA" id="ARBA00005675"/>
    </source>
</evidence>
<dbReference type="InterPro" id="IPR059000">
    <property type="entry name" value="ATPase_P-type_domA"/>
</dbReference>
<dbReference type="PRINTS" id="PR00120">
    <property type="entry name" value="HATPASE"/>
</dbReference>
<feature type="transmembrane region" description="Helical" evidence="11">
    <location>
        <begin position="270"/>
        <end position="298"/>
    </location>
</feature>
<dbReference type="SUPFAM" id="SSF81665">
    <property type="entry name" value="Calcium ATPase, transmembrane domain M"/>
    <property type="match status" value="1"/>
</dbReference>
<dbReference type="FunFam" id="3.40.50.1000:FF:000028">
    <property type="entry name" value="Calcium-transporting P-type ATPase, putative"/>
    <property type="match status" value="1"/>
</dbReference>
<evidence type="ECO:0000313" key="14">
    <source>
        <dbReference type="Proteomes" id="UP000198623"/>
    </source>
</evidence>
<organism evidence="13 14">
    <name type="scientific">Neptunomonas qingdaonensis</name>
    <dbReference type="NCBI Taxonomy" id="1045558"/>
    <lineage>
        <taxon>Bacteria</taxon>
        <taxon>Pseudomonadati</taxon>
        <taxon>Pseudomonadota</taxon>
        <taxon>Gammaproteobacteria</taxon>
        <taxon>Oceanospirillales</taxon>
        <taxon>Oceanospirillaceae</taxon>
        <taxon>Neptunomonas</taxon>
    </lineage>
</organism>
<dbReference type="EMBL" id="FOOU01000004">
    <property type="protein sequence ID" value="SFG24571.1"/>
    <property type="molecule type" value="Genomic_DNA"/>
</dbReference>
<comment type="similarity">
    <text evidence="2">Belongs to the cation transport ATPase (P-type) (TC 3.A.3) family. Type IIA subfamily.</text>
</comment>
<dbReference type="GO" id="GO:0036376">
    <property type="term" value="P:sodium ion export across plasma membrane"/>
    <property type="evidence" value="ECO:0007669"/>
    <property type="project" value="TreeGrafter"/>
</dbReference>
<keyword evidence="8" id="KW-1278">Translocase</keyword>
<dbReference type="OrthoDB" id="9814270at2"/>
<feature type="transmembrane region" description="Helical" evidence="11">
    <location>
        <begin position="839"/>
        <end position="856"/>
    </location>
</feature>
<dbReference type="InterPro" id="IPR050510">
    <property type="entry name" value="Cation_transp_ATPase_P-type"/>
</dbReference>
<dbReference type="InterPro" id="IPR004014">
    <property type="entry name" value="ATPase_P-typ_cation-transptr_N"/>
</dbReference>
<dbReference type="STRING" id="1045558.SAMN05216175_104291"/>
<dbReference type="SFLD" id="SFLDG00002">
    <property type="entry name" value="C1.7:_P-type_atpase_like"/>
    <property type="match status" value="1"/>
</dbReference>
<keyword evidence="10 11" id="KW-0472">Membrane</keyword>
<evidence type="ECO:0000256" key="1">
    <source>
        <dbReference type="ARBA" id="ARBA00004651"/>
    </source>
</evidence>
<evidence type="ECO:0000256" key="6">
    <source>
        <dbReference type="ARBA" id="ARBA00022741"/>
    </source>
</evidence>
<dbReference type="SFLD" id="SFLDF00027">
    <property type="entry name" value="p-type_atpase"/>
    <property type="match status" value="1"/>
</dbReference>
<dbReference type="Proteomes" id="UP000198623">
    <property type="component" value="Unassembled WGS sequence"/>
</dbReference>
<feature type="transmembrane region" description="Helical" evidence="11">
    <location>
        <begin position="83"/>
        <end position="103"/>
    </location>
</feature>
<keyword evidence="7" id="KW-0067">ATP-binding</keyword>
<keyword evidence="5" id="KW-0479">Metal-binding</keyword>
<comment type="subcellular location">
    <subcellularLocation>
        <location evidence="1">Cell membrane</location>
        <topology evidence="1">Multi-pass membrane protein</topology>
    </subcellularLocation>
</comment>
<keyword evidence="9 11" id="KW-1133">Transmembrane helix</keyword>
<gene>
    <name evidence="13" type="ORF">SAMN05216175_104291</name>
</gene>
<feature type="transmembrane region" description="Helical" evidence="11">
    <location>
        <begin position="680"/>
        <end position="703"/>
    </location>
</feature>
<dbReference type="Gene3D" id="1.20.1110.10">
    <property type="entry name" value="Calcium-transporting ATPase, transmembrane domain"/>
    <property type="match status" value="1"/>
</dbReference>
<dbReference type="Gene3D" id="3.40.1110.10">
    <property type="entry name" value="Calcium-transporting ATPase, cytoplasmic domain N"/>
    <property type="match status" value="1"/>
</dbReference>
<evidence type="ECO:0000256" key="8">
    <source>
        <dbReference type="ARBA" id="ARBA00022967"/>
    </source>
</evidence>
<dbReference type="Pfam" id="PF00122">
    <property type="entry name" value="E1-E2_ATPase"/>
    <property type="match status" value="1"/>
</dbReference>
<dbReference type="InterPro" id="IPR008250">
    <property type="entry name" value="ATPase_P-typ_transduc_dom_A_sf"/>
</dbReference>
<dbReference type="PANTHER" id="PTHR43294:SF20">
    <property type="entry name" value="P-TYPE ATPASE"/>
    <property type="match status" value="1"/>
</dbReference>
<name>A0A1I2QG64_9GAMM</name>
<dbReference type="InterPro" id="IPR023299">
    <property type="entry name" value="ATPase_P-typ_cyto_dom_N"/>
</dbReference>
<keyword evidence="6" id="KW-0547">Nucleotide-binding</keyword>
<dbReference type="GO" id="GO:0030007">
    <property type="term" value="P:intracellular potassium ion homeostasis"/>
    <property type="evidence" value="ECO:0007669"/>
    <property type="project" value="TreeGrafter"/>
</dbReference>
<dbReference type="GO" id="GO:0006883">
    <property type="term" value="P:intracellular sodium ion homeostasis"/>
    <property type="evidence" value="ECO:0007669"/>
    <property type="project" value="TreeGrafter"/>
</dbReference>
<feature type="transmembrane region" description="Helical" evidence="11">
    <location>
        <begin position="808"/>
        <end position="827"/>
    </location>
</feature>
<dbReference type="SFLD" id="SFLDS00003">
    <property type="entry name" value="Haloacid_Dehalogenase"/>
    <property type="match status" value="1"/>
</dbReference>
<dbReference type="Gene3D" id="3.40.50.1000">
    <property type="entry name" value="HAD superfamily/HAD-like"/>
    <property type="match status" value="1"/>
</dbReference>
<dbReference type="SUPFAM" id="SSF56784">
    <property type="entry name" value="HAD-like"/>
    <property type="match status" value="1"/>
</dbReference>
<dbReference type="PROSITE" id="PS00154">
    <property type="entry name" value="ATPASE_E1_E2"/>
    <property type="match status" value="1"/>
</dbReference>
<dbReference type="Pfam" id="PF13246">
    <property type="entry name" value="Cation_ATPase"/>
    <property type="match status" value="1"/>
</dbReference>
<keyword evidence="4 11" id="KW-0812">Transmembrane</keyword>
<protein>
    <submittedName>
        <fullName evidence="13">Ca2+-transporting ATPase</fullName>
    </submittedName>
</protein>
<dbReference type="FunFam" id="2.70.150.10:FF:000016">
    <property type="entry name" value="Calcium-transporting P-type ATPase putative"/>
    <property type="match status" value="1"/>
</dbReference>
<dbReference type="Pfam" id="PF00690">
    <property type="entry name" value="Cation_ATPase_N"/>
    <property type="match status" value="1"/>
</dbReference>
<evidence type="ECO:0000256" key="7">
    <source>
        <dbReference type="ARBA" id="ARBA00022840"/>
    </source>
</evidence>
<accession>A0A1I2QG64</accession>
<dbReference type="GO" id="GO:0005391">
    <property type="term" value="F:P-type sodium:potassium-exchanging transporter activity"/>
    <property type="evidence" value="ECO:0007669"/>
    <property type="project" value="TreeGrafter"/>
</dbReference>
<evidence type="ECO:0000256" key="5">
    <source>
        <dbReference type="ARBA" id="ARBA00022723"/>
    </source>
</evidence>
<feature type="transmembrane region" description="Helical" evidence="11">
    <location>
        <begin position="58"/>
        <end position="77"/>
    </location>
</feature>
<feature type="transmembrane region" description="Helical" evidence="11">
    <location>
        <begin position="247"/>
        <end position="264"/>
    </location>
</feature>
<dbReference type="InterPro" id="IPR044492">
    <property type="entry name" value="P_typ_ATPase_HD_dom"/>
</dbReference>
<dbReference type="Pfam" id="PF08282">
    <property type="entry name" value="Hydrolase_3"/>
    <property type="match status" value="1"/>
</dbReference>
<evidence type="ECO:0000259" key="12">
    <source>
        <dbReference type="SMART" id="SM00831"/>
    </source>
</evidence>
<evidence type="ECO:0000256" key="10">
    <source>
        <dbReference type="ARBA" id="ARBA00023136"/>
    </source>
</evidence>
<evidence type="ECO:0000256" key="9">
    <source>
        <dbReference type="ARBA" id="ARBA00022989"/>
    </source>
</evidence>
<reference evidence="14" key="1">
    <citation type="submission" date="2016-10" db="EMBL/GenBank/DDBJ databases">
        <authorList>
            <person name="Varghese N."/>
            <person name="Submissions S."/>
        </authorList>
    </citation>
    <scope>NUCLEOTIDE SEQUENCE [LARGE SCALE GENOMIC DNA]</scope>
    <source>
        <strain evidence="14">CGMCC 1.10971</strain>
    </source>
</reference>
<dbReference type="SUPFAM" id="SSF81653">
    <property type="entry name" value="Calcium ATPase, transduction domain A"/>
    <property type="match status" value="1"/>
</dbReference>
<evidence type="ECO:0000256" key="11">
    <source>
        <dbReference type="SAM" id="Phobius"/>
    </source>
</evidence>
<dbReference type="InterPro" id="IPR018303">
    <property type="entry name" value="ATPase_P-typ_P_site"/>
</dbReference>
<dbReference type="GO" id="GO:0005524">
    <property type="term" value="F:ATP binding"/>
    <property type="evidence" value="ECO:0007669"/>
    <property type="project" value="UniProtKB-KW"/>
</dbReference>
<evidence type="ECO:0000256" key="4">
    <source>
        <dbReference type="ARBA" id="ARBA00022692"/>
    </source>
</evidence>
<dbReference type="Gene3D" id="2.70.150.10">
    <property type="entry name" value="Calcium-transporting ATPase, cytoplasmic transduction domain A"/>
    <property type="match status" value="1"/>
</dbReference>
<dbReference type="PRINTS" id="PR00119">
    <property type="entry name" value="CATATPASE"/>
</dbReference>
<dbReference type="AlphaFoldDB" id="A0A1I2QG64"/>
<dbReference type="InterPro" id="IPR006068">
    <property type="entry name" value="ATPase_P-typ_cation-transptr_C"/>
</dbReference>